<protein>
    <recommendedName>
        <fullName evidence="6">Mediator of RNA polymerase II transcription subunit 21</fullName>
    </recommendedName>
</protein>
<keyword evidence="4 6" id="KW-0804">Transcription</keyword>
<dbReference type="GO" id="GO:0003712">
    <property type="term" value="F:transcription coregulator activity"/>
    <property type="evidence" value="ECO:0007669"/>
    <property type="project" value="TreeGrafter"/>
</dbReference>
<evidence type="ECO:0000256" key="5">
    <source>
        <dbReference type="ARBA" id="ARBA00023242"/>
    </source>
</evidence>
<comment type="function">
    <text evidence="6">Component of the Mediator complex, a coactivator involved in the regulated transcription of nearly all RNA polymerase II-dependent genes. Mediator functions as a bridge to convey information from gene-specific regulatory proteins to the basal RNA polymerase II transcription machinery. Mediator is recruited to promoters by direct interactions with regulatory proteins and serves as a scaffold for the assembly of a functional preinitiation complex with RNA polymerase II and the general transcription factors.</text>
</comment>
<reference evidence="8" key="1">
    <citation type="submission" date="2015-11" db="EMBL/GenBank/DDBJ databases">
        <title>De novo transcriptome assembly of four potential Pierce s Disease insect vectors from Arizona vineyards.</title>
        <authorList>
            <person name="Tassone E.E."/>
        </authorList>
    </citation>
    <scope>NUCLEOTIDE SEQUENCE</scope>
</reference>
<evidence type="ECO:0000256" key="3">
    <source>
        <dbReference type="ARBA" id="ARBA00023159"/>
    </source>
</evidence>
<dbReference type="GO" id="GO:0016592">
    <property type="term" value="C:mediator complex"/>
    <property type="evidence" value="ECO:0007669"/>
    <property type="project" value="UniProtKB-UniRule"/>
</dbReference>
<comment type="similarity">
    <text evidence="6">Belongs to the Mediator complex subunit 21 family.</text>
</comment>
<evidence type="ECO:0000256" key="1">
    <source>
        <dbReference type="ARBA" id="ARBA00004123"/>
    </source>
</evidence>
<gene>
    <name evidence="8" type="ORF">g.37658</name>
</gene>
<dbReference type="EMBL" id="GECU01017628">
    <property type="protein sequence ID" value="JAS90078.1"/>
    <property type="molecule type" value="Transcribed_RNA"/>
</dbReference>
<dbReference type="AlphaFoldDB" id="A0A1B6IT34"/>
<dbReference type="Pfam" id="PF11221">
    <property type="entry name" value="Med21"/>
    <property type="match status" value="1"/>
</dbReference>
<organism evidence="8">
    <name type="scientific">Homalodisca liturata</name>
    <dbReference type="NCBI Taxonomy" id="320908"/>
    <lineage>
        <taxon>Eukaryota</taxon>
        <taxon>Metazoa</taxon>
        <taxon>Ecdysozoa</taxon>
        <taxon>Arthropoda</taxon>
        <taxon>Hexapoda</taxon>
        <taxon>Insecta</taxon>
        <taxon>Pterygota</taxon>
        <taxon>Neoptera</taxon>
        <taxon>Paraneoptera</taxon>
        <taxon>Hemiptera</taxon>
        <taxon>Auchenorrhyncha</taxon>
        <taxon>Membracoidea</taxon>
        <taxon>Cicadellidae</taxon>
        <taxon>Cicadellinae</taxon>
        <taxon>Proconiini</taxon>
        <taxon>Homalodisca</taxon>
    </lineage>
</organism>
<evidence type="ECO:0000313" key="8">
    <source>
        <dbReference type="EMBL" id="JAS90078.1"/>
    </source>
</evidence>
<proteinExistence type="inferred from homology"/>
<keyword evidence="5 6" id="KW-0539">Nucleus</keyword>
<dbReference type="InterPro" id="IPR037212">
    <property type="entry name" value="Med7/Med21-like"/>
</dbReference>
<evidence type="ECO:0000256" key="7">
    <source>
        <dbReference type="SAM" id="Coils"/>
    </source>
</evidence>
<evidence type="ECO:0000256" key="2">
    <source>
        <dbReference type="ARBA" id="ARBA00023015"/>
    </source>
</evidence>
<sequence length="146" mass="16525">MADRVTQLQDKLHEQAEHFCNSVGILQQFATPSSISAVNRPKSQDPQPEEDYPKLFASLIARCAKDIDTLIDSLPSDESTLELQIESLRELEEENNRAADQLEEIVQHGERLLEKIQSALADIAQTQLEARKLDKRDLNNCDIDLN</sequence>
<feature type="coiled-coil region" evidence="7">
    <location>
        <begin position="81"/>
        <end position="136"/>
    </location>
</feature>
<dbReference type="InterPro" id="IPR021384">
    <property type="entry name" value="Mediator_Med21"/>
</dbReference>
<accession>A0A1B6IT34</accession>
<comment type="subcellular location">
    <subcellularLocation>
        <location evidence="1 6">Nucleus</location>
    </subcellularLocation>
</comment>
<dbReference type="Gene3D" id="6.10.280.10">
    <property type="entry name" value="Mediator complex, subunit Med21"/>
    <property type="match status" value="1"/>
</dbReference>
<keyword evidence="7" id="KW-0175">Coiled coil</keyword>
<comment type="subunit">
    <text evidence="6">Component of the Mediator complex.</text>
</comment>
<dbReference type="PANTHER" id="PTHR13381">
    <property type="entry name" value="RNA POLYMERASE II HOLOENZYME COMPONENT SRB7"/>
    <property type="match status" value="1"/>
</dbReference>
<name>A0A1B6IT34_9HEMI</name>
<dbReference type="GO" id="GO:0006357">
    <property type="term" value="P:regulation of transcription by RNA polymerase II"/>
    <property type="evidence" value="ECO:0007669"/>
    <property type="project" value="TreeGrafter"/>
</dbReference>
<evidence type="ECO:0000256" key="4">
    <source>
        <dbReference type="ARBA" id="ARBA00023163"/>
    </source>
</evidence>
<evidence type="ECO:0000256" key="6">
    <source>
        <dbReference type="RuleBase" id="RU366036"/>
    </source>
</evidence>
<dbReference type="SUPFAM" id="SSF140718">
    <property type="entry name" value="Mediator hinge subcomplex-like"/>
    <property type="match status" value="1"/>
</dbReference>
<dbReference type="PANTHER" id="PTHR13381:SF0">
    <property type="entry name" value="MEDIATOR OF RNA POLYMERASE II TRANSCRIPTION SUBUNIT 21"/>
    <property type="match status" value="1"/>
</dbReference>
<keyword evidence="3 6" id="KW-0010">Activator</keyword>
<keyword evidence="2 6" id="KW-0805">Transcription regulation</keyword>